<name>A0A846N333_9PROT</name>
<dbReference type="EMBL" id="JAASRM010000001">
    <property type="protein sequence ID" value="NIK89691.1"/>
    <property type="molecule type" value="Genomic_DNA"/>
</dbReference>
<sequence>MVTTHTKAGKLSALRAAISLVVLLFFSVQAFLVQTHLHDLPKLLAASSVTTSISAPSSSKAPLSTDQCLLCQEYLHGGVYLLPAKIVTVPPTMAVSLVPFILAPFHLARATSHSWNGRAPPHHA</sequence>
<keyword evidence="1" id="KW-0378">Hydrolase</keyword>
<comment type="caution">
    <text evidence="1">The sequence shown here is derived from an EMBL/GenBank/DDBJ whole genome shotgun (WGS) entry which is preliminary data.</text>
</comment>
<evidence type="ECO:0000313" key="1">
    <source>
        <dbReference type="EMBL" id="NIK89691.1"/>
    </source>
</evidence>
<dbReference type="GO" id="GO:0016787">
    <property type="term" value="F:hydrolase activity"/>
    <property type="evidence" value="ECO:0007669"/>
    <property type="project" value="UniProtKB-KW"/>
</dbReference>
<reference evidence="1 2" key="1">
    <citation type="submission" date="2020-03" db="EMBL/GenBank/DDBJ databases">
        <title>Genomic Encyclopedia of Type Strains, Phase IV (KMG-IV): sequencing the most valuable type-strain genomes for metagenomic binning, comparative biology and taxonomic classification.</title>
        <authorList>
            <person name="Goeker M."/>
        </authorList>
    </citation>
    <scope>NUCLEOTIDE SEQUENCE [LARGE SCALE GENOMIC DNA]</scope>
    <source>
        <strain evidence="1 2">DSM 19867</strain>
    </source>
</reference>
<dbReference type="AlphaFoldDB" id="A0A846N333"/>
<accession>A0A846N333</accession>
<proteinExistence type="predicted"/>
<evidence type="ECO:0000313" key="2">
    <source>
        <dbReference type="Proteomes" id="UP000570514"/>
    </source>
</evidence>
<protein>
    <submittedName>
        <fullName evidence="1">Putative neutral ceramidase superfamily lipid hydrolase</fullName>
    </submittedName>
</protein>
<dbReference type="Proteomes" id="UP000570514">
    <property type="component" value="Unassembled WGS sequence"/>
</dbReference>
<gene>
    <name evidence="1" type="ORF">FHS83_003009</name>
</gene>
<keyword evidence="2" id="KW-1185">Reference proteome</keyword>
<dbReference type="RefSeq" id="WP_167083758.1">
    <property type="nucleotide sequence ID" value="NZ_BAAADC010000001.1"/>
</dbReference>
<organism evidence="1 2">
    <name type="scientific">Rhizomicrobium palustre</name>
    <dbReference type="NCBI Taxonomy" id="189966"/>
    <lineage>
        <taxon>Bacteria</taxon>
        <taxon>Pseudomonadati</taxon>
        <taxon>Pseudomonadota</taxon>
        <taxon>Alphaproteobacteria</taxon>
        <taxon>Micropepsales</taxon>
        <taxon>Micropepsaceae</taxon>
        <taxon>Rhizomicrobium</taxon>
    </lineage>
</organism>